<feature type="transmembrane region" description="Helical" evidence="8">
    <location>
        <begin position="187"/>
        <end position="205"/>
    </location>
</feature>
<gene>
    <name evidence="9" type="ORF">ACFFSY_22940</name>
</gene>
<dbReference type="PANTHER" id="PTHR34975">
    <property type="entry name" value="SPORE GERMINATION PROTEIN A2"/>
    <property type="match status" value="1"/>
</dbReference>
<keyword evidence="3" id="KW-0813">Transport</keyword>
<keyword evidence="4" id="KW-0309">Germination</keyword>
<comment type="caution">
    <text evidence="9">The sequence shown here is derived from an EMBL/GenBank/DDBJ whole genome shotgun (WGS) entry which is preliminary data.</text>
</comment>
<dbReference type="Proteomes" id="UP001589747">
    <property type="component" value="Unassembled WGS sequence"/>
</dbReference>
<feature type="transmembrane region" description="Helical" evidence="8">
    <location>
        <begin position="79"/>
        <end position="99"/>
    </location>
</feature>
<evidence type="ECO:0000256" key="7">
    <source>
        <dbReference type="ARBA" id="ARBA00023136"/>
    </source>
</evidence>
<dbReference type="RefSeq" id="WP_377498470.1">
    <property type="nucleotide sequence ID" value="NZ_JBHMDO010000035.1"/>
</dbReference>
<evidence type="ECO:0000313" key="10">
    <source>
        <dbReference type="Proteomes" id="UP001589747"/>
    </source>
</evidence>
<feature type="transmembrane region" description="Helical" evidence="8">
    <location>
        <begin position="302"/>
        <end position="320"/>
    </location>
</feature>
<organism evidence="9 10">
    <name type="scientific">Paenibacillus aurantiacus</name>
    <dbReference type="NCBI Taxonomy" id="1936118"/>
    <lineage>
        <taxon>Bacteria</taxon>
        <taxon>Bacillati</taxon>
        <taxon>Bacillota</taxon>
        <taxon>Bacilli</taxon>
        <taxon>Bacillales</taxon>
        <taxon>Paenibacillaceae</taxon>
        <taxon>Paenibacillus</taxon>
    </lineage>
</organism>
<protein>
    <submittedName>
        <fullName evidence="9">GerAB/ArcD/ProY family transporter</fullName>
    </submittedName>
</protein>
<evidence type="ECO:0000256" key="8">
    <source>
        <dbReference type="SAM" id="Phobius"/>
    </source>
</evidence>
<feature type="transmembrane region" description="Helical" evidence="8">
    <location>
        <begin position="217"/>
        <end position="237"/>
    </location>
</feature>
<dbReference type="InterPro" id="IPR004761">
    <property type="entry name" value="Spore_GerAB"/>
</dbReference>
<feature type="transmembrane region" description="Helical" evidence="8">
    <location>
        <begin position="267"/>
        <end position="290"/>
    </location>
</feature>
<feature type="transmembrane region" description="Helical" evidence="8">
    <location>
        <begin position="38"/>
        <end position="59"/>
    </location>
</feature>
<feature type="transmembrane region" description="Helical" evidence="8">
    <location>
        <begin position="144"/>
        <end position="160"/>
    </location>
</feature>
<reference evidence="9 10" key="1">
    <citation type="submission" date="2024-09" db="EMBL/GenBank/DDBJ databases">
        <authorList>
            <person name="Sun Q."/>
            <person name="Mori K."/>
        </authorList>
    </citation>
    <scope>NUCLEOTIDE SEQUENCE [LARGE SCALE GENOMIC DNA]</scope>
    <source>
        <strain evidence="9 10">TISTR 2452</strain>
    </source>
</reference>
<name>A0ABV5KX52_9BACL</name>
<evidence type="ECO:0000256" key="1">
    <source>
        <dbReference type="ARBA" id="ARBA00004141"/>
    </source>
</evidence>
<comment type="subcellular location">
    <subcellularLocation>
        <location evidence="1">Membrane</location>
        <topology evidence="1">Multi-pass membrane protein</topology>
    </subcellularLocation>
</comment>
<feature type="transmembrane region" description="Helical" evidence="8">
    <location>
        <begin position="326"/>
        <end position="352"/>
    </location>
</feature>
<evidence type="ECO:0000256" key="3">
    <source>
        <dbReference type="ARBA" id="ARBA00022448"/>
    </source>
</evidence>
<feature type="transmembrane region" description="Helical" evidence="8">
    <location>
        <begin position="7"/>
        <end position="26"/>
    </location>
</feature>
<evidence type="ECO:0000256" key="4">
    <source>
        <dbReference type="ARBA" id="ARBA00022544"/>
    </source>
</evidence>
<feature type="transmembrane region" description="Helical" evidence="8">
    <location>
        <begin position="119"/>
        <end position="137"/>
    </location>
</feature>
<evidence type="ECO:0000313" key="9">
    <source>
        <dbReference type="EMBL" id="MFB9328803.1"/>
    </source>
</evidence>
<proteinExistence type="inferred from homology"/>
<accession>A0ABV5KX52</accession>
<dbReference type="Pfam" id="PF03845">
    <property type="entry name" value="Spore_permease"/>
    <property type="match status" value="1"/>
</dbReference>
<evidence type="ECO:0000256" key="2">
    <source>
        <dbReference type="ARBA" id="ARBA00007998"/>
    </source>
</evidence>
<dbReference type="PANTHER" id="PTHR34975:SF2">
    <property type="entry name" value="SPORE GERMINATION PROTEIN A2"/>
    <property type="match status" value="1"/>
</dbReference>
<dbReference type="EMBL" id="JBHMDO010000035">
    <property type="protein sequence ID" value="MFB9328803.1"/>
    <property type="molecule type" value="Genomic_DNA"/>
</dbReference>
<evidence type="ECO:0000256" key="6">
    <source>
        <dbReference type="ARBA" id="ARBA00022989"/>
    </source>
</evidence>
<keyword evidence="10" id="KW-1185">Reference proteome</keyword>
<evidence type="ECO:0000256" key="5">
    <source>
        <dbReference type="ARBA" id="ARBA00022692"/>
    </source>
</evidence>
<keyword evidence="6 8" id="KW-1133">Transmembrane helix</keyword>
<keyword evidence="7 8" id="KW-0472">Membrane</keyword>
<keyword evidence="5 8" id="KW-0812">Transmembrane</keyword>
<comment type="similarity">
    <text evidence="2">Belongs to the amino acid-polyamine-organocation (APC) superfamily. Spore germination protein (SGP) (TC 2.A.3.9) family.</text>
</comment>
<sequence length="367" mass="41461">MIEKLNGFHVAFIIVMIELDVTVFSLPRILAENLGTNGWIGLLLLSAIAFANLGLIHLFQRVGQGRSPFEVAEQSIPRILLMPVYVLLSLLWITLGSFVCKKYVLIYQMVAFPTTNANLLYTLLAALAFYLLIKGIYNIGKAMTVFFYFTVPVALFAFYFKDQWELYRFTPFILKGGTEGHSLKNWLEVYTIYVGYEISLFLIPFAERKSLFKGAYLGHLLTTSVYLLLIIVSYGFFSLDQLQAIMYPLLNLFSYIELPFLNRLENLIFTLFLFSNLASLVLFGWMALTALRRVFPKARKNVLELILIAASIGISSYPKILRDSEILLRVALYLEAAVAFLLPTALLLLAAFQARSKTPKSEGGTTA</sequence>